<keyword evidence="2" id="KW-0472">Membrane</keyword>
<evidence type="ECO:0000256" key="3">
    <source>
        <dbReference type="ARBA" id="ARBA00022741"/>
    </source>
</evidence>
<keyword evidence="2" id="KW-1003">Cell membrane</keyword>
<dbReference type="InterPro" id="IPR051120">
    <property type="entry name" value="ABC_AA/LPS_Transport"/>
</dbReference>
<evidence type="ECO:0000259" key="5">
    <source>
        <dbReference type="PROSITE" id="PS50893"/>
    </source>
</evidence>
<evidence type="ECO:0000256" key="4">
    <source>
        <dbReference type="ARBA" id="ARBA00022840"/>
    </source>
</evidence>
<dbReference type="InterPro" id="IPR003593">
    <property type="entry name" value="AAA+_ATPase"/>
</dbReference>
<protein>
    <submittedName>
        <fullName evidence="6">Branched-chain amino acid transport system ATP-binding protein</fullName>
    </submittedName>
</protein>
<dbReference type="eggNOG" id="COG0411">
    <property type="taxonomic scope" value="Bacteria"/>
</dbReference>
<dbReference type="GO" id="GO:0016887">
    <property type="term" value="F:ATP hydrolysis activity"/>
    <property type="evidence" value="ECO:0007669"/>
    <property type="project" value="InterPro"/>
</dbReference>
<keyword evidence="1" id="KW-0813">Transport</keyword>
<evidence type="ECO:0000256" key="2">
    <source>
        <dbReference type="ARBA" id="ARBA00022475"/>
    </source>
</evidence>
<dbReference type="SUPFAM" id="SSF52540">
    <property type="entry name" value="P-loop containing nucleoside triphosphate hydrolases"/>
    <property type="match status" value="1"/>
</dbReference>
<gene>
    <name evidence="6" type="ordered locus">Bpet0796</name>
</gene>
<evidence type="ECO:0000313" key="7">
    <source>
        <dbReference type="Proteomes" id="UP000001225"/>
    </source>
</evidence>
<dbReference type="InterPro" id="IPR027417">
    <property type="entry name" value="P-loop_NTPase"/>
</dbReference>
<dbReference type="AlphaFoldDB" id="A9I5R1"/>
<dbReference type="GO" id="GO:0005524">
    <property type="term" value="F:ATP binding"/>
    <property type="evidence" value="ECO:0007669"/>
    <property type="project" value="UniProtKB-KW"/>
</dbReference>
<evidence type="ECO:0000313" key="6">
    <source>
        <dbReference type="EMBL" id="CAP41128.1"/>
    </source>
</evidence>
<dbReference type="PANTHER" id="PTHR45772">
    <property type="entry name" value="CONSERVED COMPONENT OF ABC TRANSPORTER FOR NATURAL AMINO ACIDS-RELATED"/>
    <property type="match status" value="1"/>
</dbReference>
<dbReference type="PROSITE" id="PS50893">
    <property type="entry name" value="ABC_TRANSPORTER_2"/>
    <property type="match status" value="1"/>
</dbReference>
<dbReference type="Proteomes" id="UP000001225">
    <property type="component" value="Chromosome"/>
</dbReference>
<dbReference type="EMBL" id="AM902716">
    <property type="protein sequence ID" value="CAP41128.1"/>
    <property type="molecule type" value="Genomic_DNA"/>
</dbReference>
<dbReference type="Pfam" id="PF00005">
    <property type="entry name" value="ABC_tran"/>
    <property type="match status" value="1"/>
</dbReference>
<name>A9I5R1_BORPD</name>
<dbReference type="Gene3D" id="3.40.50.300">
    <property type="entry name" value="P-loop containing nucleotide triphosphate hydrolases"/>
    <property type="match status" value="1"/>
</dbReference>
<dbReference type="CDD" id="cd03219">
    <property type="entry name" value="ABC_Mj1267_LivG_branched"/>
    <property type="match status" value="1"/>
</dbReference>
<dbReference type="InterPro" id="IPR003439">
    <property type="entry name" value="ABC_transporter-like_ATP-bd"/>
</dbReference>
<dbReference type="STRING" id="94624.Bpet0796"/>
<accession>A9I5R1</accession>
<proteinExistence type="predicted"/>
<dbReference type="SMART" id="SM00382">
    <property type="entry name" value="AAA"/>
    <property type="match status" value="1"/>
</dbReference>
<organism evidence="6 7">
    <name type="scientific">Bordetella petrii (strain ATCC BAA-461 / DSM 12804 / CCUG 43448 / CIP 107267 / Se-1111R)</name>
    <dbReference type="NCBI Taxonomy" id="340100"/>
    <lineage>
        <taxon>Bacteria</taxon>
        <taxon>Pseudomonadati</taxon>
        <taxon>Pseudomonadota</taxon>
        <taxon>Betaproteobacteria</taxon>
        <taxon>Burkholderiales</taxon>
        <taxon>Alcaligenaceae</taxon>
        <taxon>Bordetella</taxon>
    </lineage>
</organism>
<dbReference type="KEGG" id="bpt:Bpet0796"/>
<keyword evidence="4 6" id="KW-0067">ATP-binding</keyword>
<dbReference type="GO" id="GO:0005886">
    <property type="term" value="C:plasma membrane"/>
    <property type="evidence" value="ECO:0007669"/>
    <property type="project" value="TreeGrafter"/>
</dbReference>
<reference evidence="6 7" key="1">
    <citation type="journal article" date="2008" name="BMC Genomics">
        <title>The missing link: Bordetella petrii is endowed with both the metabolic versatility of environmental bacteria and virulence traits of pathogenic Bordetellae.</title>
        <authorList>
            <person name="Gross R."/>
            <person name="Guzman C.A."/>
            <person name="Sebaihia M."/>
            <person name="Martins Dos Santos V.A."/>
            <person name="Pieper D.H."/>
            <person name="Koebnik R."/>
            <person name="Lechner M."/>
            <person name="Bartels D."/>
            <person name="Buhrmester J."/>
            <person name="Choudhuri J.V."/>
            <person name="Ebensen T."/>
            <person name="Gaigalat L."/>
            <person name="Herrmann S."/>
            <person name="Khachane A.N."/>
            <person name="Larisch C."/>
            <person name="Link S."/>
            <person name="Linke B."/>
            <person name="Meyer F."/>
            <person name="Mormann S."/>
            <person name="Nakunst D."/>
            <person name="Rueckert C."/>
            <person name="Schneiker-Bekel S."/>
            <person name="Schulze K."/>
            <person name="Vorhoelter F.J."/>
            <person name="Yevsa T."/>
            <person name="Engle J.T."/>
            <person name="Goldman W.E."/>
            <person name="Puehler A."/>
            <person name="Goebel U.B."/>
            <person name="Goesmann A."/>
            <person name="Bloecker H."/>
            <person name="Kaiser O."/>
            <person name="Martinez-Arias R."/>
        </authorList>
    </citation>
    <scope>NUCLEOTIDE SEQUENCE [LARGE SCALE GENOMIC DNA]</scope>
    <source>
        <strain evidence="7">ATCC BAA-461 / DSM 12804 / CCUG 43448 / CIP 107267 / Se-1111R</strain>
    </source>
</reference>
<feature type="domain" description="ABC transporter" evidence="5">
    <location>
        <begin position="37"/>
        <end position="271"/>
    </location>
</feature>
<evidence type="ECO:0000256" key="1">
    <source>
        <dbReference type="ARBA" id="ARBA00022448"/>
    </source>
</evidence>
<keyword evidence="7" id="KW-1185">Reference proteome</keyword>
<sequence length="273" mass="29627">MSAPGRIKDAYGGAVYEGALADADSAVPATPGAPVLLRMQGLSKRFGGLQAISDVSLDLPAGMITTLVGPNGAGKTTLFNMITGHLTPSAGTVHLHGKPLARLAPWQIARLGVGRTFQDLRLFTHMSVLENVMTVTERSSWLWQRRTEPARIEAVLQEAGLWDKRHERAADLAYAERKFLSLARIMASDASLWLLDEPASGLDPRSFERFVALLRNYAARGITICIIEHNLDLVTQLSDRLAFLDQGKLLACGDPAGILKDPQLAAIYFGERA</sequence>
<keyword evidence="3" id="KW-0547">Nucleotide-binding</keyword>